<keyword evidence="4 8" id="KW-0418">Kinase</keyword>
<dbReference type="CDD" id="cd00075">
    <property type="entry name" value="HATPase"/>
    <property type="match status" value="1"/>
</dbReference>
<keyword evidence="3" id="KW-0808">Transferase</keyword>
<evidence type="ECO:0000256" key="5">
    <source>
        <dbReference type="ARBA" id="ARBA00023012"/>
    </source>
</evidence>
<dbReference type="GO" id="GO:0004673">
    <property type="term" value="F:protein histidine kinase activity"/>
    <property type="evidence" value="ECO:0007669"/>
    <property type="project" value="UniProtKB-EC"/>
</dbReference>
<dbReference type="Proteomes" id="UP000197025">
    <property type="component" value="Unassembled WGS sequence"/>
</dbReference>
<dbReference type="SUPFAM" id="SSF55874">
    <property type="entry name" value="ATPase domain of HSP90 chaperone/DNA topoisomerase II/histidine kinase"/>
    <property type="match status" value="1"/>
</dbReference>
<evidence type="ECO:0000256" key="4">
    <source>
        <dbReference type="ARBA" id="ARBA00022777"/>
    </source>
</evidence>
<dbReference type="InterPro" id="IPR036890">
    <property type="entry name" value="HATPase_C_sf"/>
</dbReference>
<evidence type="ECO:0000313" key="8">
    <source>
        <dbReference type="EMBL" id="SNB65059.1"/>
    </source>
</evidence>
<dbReference type="RefSeq" id="WP_088571162.1">
    <property type="nucleotide sequence ID" value="NZ_FYEK01000027.1"/>
</dbReference>
<dbReference type="PROSITE" id="PS50109">
    <property type="entry name" value="HIS_KIN"/>
    <property type="match status" value="1"/>
</dbReference>
<protein>
    <recommendedName>
        <fullName evidence="2">histidine kinase</fullName>
        <ecNumber evidence="2">2.7.13.3</ecNumber>
    </recommendedName>
</protein>
<dbReference type="PANTHER" id="PTHR43711:SF28">
    <property type="entry name" value="SENSOR HISTIDINE KINASE YXDK"/>
    <property type="match status" value="1"/>
</dbReference>
<evidence type="ECO:0000313" key="9">
    <source>
        <dbReference type="Proteomes" id="UP000197025"/>
    </source>
</evidence>
<dbReference type="PANTHER" id="PTHR43711">
    <property type="entry name" value="TWO-COMPONENT HISTIDINE KINASE"/>
    <property type="match status" value="1"/>
</dbReference>
<keyword evidence="9" id="KW-1185">Reference proteome</keyword>
<reference evidence="9" key="1">
    <citation type="submission" date="2017-06" db="EMBL/GenBank/DDBJ databases">
        <authorList>
            <person name="Varghese N."/>
            <person name="Submissions S."/>
        </authorList>
    </citation>
    <scope>NUCLEOTIDE SEQUENCE [LARGE SCALE GENOMIC DNA]</scope>
    <source>
        <strain evidence="9">JAD2</strain>
    </source>
</reference>
<evidence type="ECO:0000256" key="1">
    <source>
        <dbReference type="ARBA" id="ARBA00000085"/>
    </source>
</evidence>
<evidence type="ECO:0000256" key="6">
    <source>
        <dbReference type="SAM" id="MobiDB-lite"/>
    </source>
</evidence>
<proteinExistence type="predicted"/>
<dbReference type="InParanoid" id="A0A212QZB2"/>
<dbReference type="InterPro" id="IPR003594">
    <property type="entry name" value="HATPase_dom"/>
</dbReference>
<dbReference type="Gene3D" id="3.30.565.10">
    <property type="entry name" value="Histidine kinase-like ATPase, C-terminal domain"/>
    <property type="match status" value="1"/>
</dbReference>
<accession>A0A212QZB2</accession>
<evidence type="ECO:0000256" key="2">
    <source>
        <dbReference type="ARBA" id="ARBA00012438"/>
    </source>
</evidence>
<comment type="catalytic activity">
    <reaction evidence="1">
        <text>ATP + protein L-histidine = ADP + protein N-phospho-L-histidine.</text>
        <dbReference type="EC" id="2.7.13.3"/>
    </reaction>
</comment>
<dbReference type="InterPro" id="IPR005467">
    <property type="entry name" value="His_kinase_dom"/>
</dbReference>
<name>A0A212QZB2_9CHLR</name>
<feature type="region of interest" description="Disordered" evidence="6">
    <location>
        <begin position="1"/>
        <end position="25"/>
    </location>
</feature>
<organism evidence="8 9">
    <name type="scientific">Thermoflexus hugenholtzii JAD2</name>
    <dbReference type="NCBI Taxonomy" id="877466"/>
    <lineage>
        <taxon>Bacteria</taxon>
        <taxon>Bacillati</taxon>
        <taxon>Chloroflexota</taxon>
        <taxon>Thermoflexia</taxon>
        <taxon>Thermoflexales</taxon>
        <taxon>Thermoflexaceae</taxon>
        <taxon>Thermoflexus</taxon>
    </lineage>
</organism>
<dbReference type="Pfam" id="PF02518">
    <property type="entry name" value="HATPase_c"/>
    <property type="match status" value="1"/>
</dbReference>
<dbReference type="PRINTS" id="PR00344">
    <property type="entry name" value="BCTRLSENSOR"/>
</dbReference>
<dbReference type="EC" id="2.7.13.3" evidence="2"/>
<dbReference type="InterPro" id="IPR004358">
    <property type="entry name" value="Sig_transdc_His_kin-like_C"/>
</dbReference>
<dbReference type="InterPro" id="IPR050736">
    <property type="entry name" value="Sensor_HK_Regulatory"/>
</dbReference>
<evidence type="ECO:0000256" key="3">
    <source>
        <dbReference type="ARBA" id="ARBA00022679"/>
    </source>
</evidence>
<evidence type="ECO:0000259" key="7">
    <source>
        <dbReference type="PROSITE" id="PS50109"/>
    </source>
</evidence>
<sequence length="90" mass="9503">MEAGSGDGRVWIRVQDTGPGIPPEELPRLFEPFYRGRQGGRPGLGLGLFLARTIVEAHGGHLEITSEPGAGSAFTLILPAAHPDRRGSAC</sequence>
<dbReference type="SMART" id="SM00387">
    <property type="entry name" value="HATPase_c"/>
    <property type="match status" value="1"/>
</dbReference>
<dbReference type="GO" id="GO:0000160">
    <property type="term" value="P:phosphorelay signal transduction system"/>
    <property type="evidence" value="ECO:0007669"/>
    <property type="project" value="UniProtKB-KW"/>
</dbReference>
<dbReference type="OrthoDB" id="9786919at2"/>
<keyword evidence="5" id="KW-0902">Two-component regulatory system</keyword>
<feature type="domain" description="Histidine kinase" evidence="7">
    <location>
        <begin position="1"/>
        <end position="82"/>
    </location>
</feature>
<dbReference type="AlphaFoldDB" id="A0A212QZB2"/>
<dbReference type="EMBL" id="FYEK01000027">
    <property type="protein sequence ID" value="SNB65059.1"/>
    <property type="molecule type" value="Genomic_DNA"/>
</dbReference>
<gene>
    <name evidence="8" type="ORF">SAMN02746019_00009180</name>
</gene>